<dbReference type="GO" id="GO:0046872">
    <property type="term" value="F:metal ion binding"/>
    <property type="evidence" value="ECO:0007669"/>
    <property type="project" value="UniProtKB-KW"/>
</dbReference>
<dbReference type="EMBL" id="BBMT01000004">
    <property type="protein sequence ID" value="GAL34053.1"/>
    <property type="molecule type" value="Genomic_DNA"/>
</dbReference>
<dbReference type="EC" id="1.11.1.5" evidence="9"/>
<keyword evidence="9" id="KW-0575">Peroxidase</keyword>
<proteinExistence type="predicted"/>
<feature type="domain" description="Cytochrome c" evidence="8">
    <location>
        <begin position="80"/>
        <end position="180"/>
    </location>
</feature>
<dbReference type="OrthoDB" id="9805202at2"/>
<reference evidence="9 10" key="2">
    <citation type="submission" date="2014-09" db="EMBL/GenBank/DDBJ databases">
        <authorList>
            <consortium name="NBRP consortium"/>
            <person name="Sawabe T."/>
            <person name="Meirelles P."/>
            <person name="Nakanishi M."/>
            <person name="Sayaka M."/>
            <person name="Hattori M."/>
            <person name="Ohkuma M."/>
        </authorList>
    </citation>
    <scope>NUCLEOTIDE SEQUENCE [LARGE SCALE GENOMIC DNA]</scope>
    <source>
        <strain evidence="9 10">JCM 19240</strain>
    </source>
</reference>
<evidence type="ECO:0000256" key="4">
    <source>
        <dbReference type="ARBA" id="ARBA00023002"/>
    </source>
</evidence>
<dbReference type="GO" id="GO:0030313">
    <property type="term" value="C:cell envelope"/>
    <property type="evidence" value="ECO:0007669"/>
    <property type="project" value="UniProtKB-SubCell"/>
</dbReference>
<evidence type="ECO:0000256" key="3">
    <source>
        <dbReference type="ARBA" id="ARBA00022723"/>
    </source>
</evidence>
<evidence type="ECO:0000256" key="2">
    <source>
        <dbReference type="ARBA" id="ARBA00022617"/>
    </source>
</evidence>
<dbReference type="InterPro" id="IPR051395">
    <property type="entry name" value="Cytochrome_c_Peroxidase/MauG"/>
</dbReference>
<dbReference type="Gene3D" id="1.10.760.10">
    <property type="entry name" value="Cytochrome c-like domain"/>
    <property type="match status" value="2"/>
</dbReference>
<sequence length="359" mass="39829">MKNKKLLVLCMGIMLSAVGLLLWDGYSSLQHNDGAMVETQAQNHHEAHDHGHEHRTAPVRNSSSIDFPIQPVPPESVDKDLARLGWVLFRDPNLSSNKQISCESCHELTTSGSDPRPLSVGVNGLGKRNSLTVFNVSDNYRFFWDGRVNTLEDQIDGPVHEPFEMDTDWKSIVEYTSSSSRYKELFERVSLSPSESSVKQALVEFMRSLKTLNAPFDRYIAGDASAIDDSAERGWQAFQSLGCIGCHRGSNVGGGMVMQFGYFGLETRGAERSKDLGRFSVTSKQEDKHLFRVASLRNVAVTAPYFHDGQTAQLEDAIMIMARSQLGKELEPGTVNDIKAFLVSLTGERPSILGELEND</sequence>
<keyword evidence="5 6" id="KW-0408">Iron</keyword>
<feature type="compositionally biased region" description="Basic and acidic residues" evidence="7">
    <location>
        <begin position="43"/>
        <end position="56"/>
    </location>
</feature>
<dbReference type="SUPFAM" id="SSF46626">
    <property type="entry name" value="Cytochrome c"/>
    <property type="match status" value="2"/>
</dbReference>
<dbReference type="PROSITE" id="PS51007">
    <property type="entry name" value="CYTC"/>
    <property type="match status" value="2"/>
</dbReference>
<dbReference type="GO" id="GO:0004130">
    <property type="term" value="F:cytochrome-c peroxidase activity"/>
    <property type="evidence" value="ECO:0007669"/>
    <property type="project" value="UniProtKB-EC"/>
</dbReference>
<dbReference type="InterPro" id="IPR004852">
    <property type="entry name" value="Di-haem_cyt_c_peroxidsae"/>
</dbReference>
<evidence type="ECO:0000313" key="9">
    <source>
        <dbReference type="EMBL" id="GAL34053.1"/>
    </source>
</evidence>
<accession>A0A090T4D5</accession>
<comment type="caution">
    <text evidence="9">The sequence shown here is derived from an EMBL/GenBank/DDBJ whole genome shotgun (WGS) entry which is preliminary data.</text>
</comment>
<organism evidence="9 10">
    <name type="scientific">Vibrio maritimus</name>
    <dbReference type="NCBI Taxonomy" id="990268"/>
    <lineage>
        <taxon>Bacteria</taxon>
        <taxon>Pseudomonadati</taxon>
        <taxon>Pseudomonadota</taxon>
        <taxon>Gammaproteobacteria</taxon>
        <taxon>Vibrionales</taxon>
        <taxon>Vibrionaceae</taxon>
        <taxon>Vibrio</taxon>
    </lineage>
</organism>
<dbReference type="GO" id="GO:0009055">
    <property type="term" value="F:electron transfer activity"/>
    <property type="evidence" value="ECO:0007669"/>
    <property type="project" value="InterPro"/>
</dbReference>
<comment type="subcellular location">
    <subcellularLocation>
        <location evidence="1">Cell envelope</location>
    </subcellularLocation>
</comment>
<gene>
    <name evidence="9" type="ORF">JCM19240_961</name>
</gene>
<dbReference type="PANTHER" id="PTHR30600:SF7">
    <property type="entry name" value="CYTOCHROME C PEROXIDASE-RELATED"/>
    <property type="match status" value="1"/>
</dbReference>
<evidence type="ECO:0000256" key="6">
    <source>
        <dbReference type="PROSITE-ProRule" id="PRU00433"/>
    </source>
</evidence>
<evidence type="ECO:0000256" key="1">
    <source>
        <dbReference type="ARBA" id="ARBA00004196"/>
    </source>
</evidence>
<evidence type="ECO:0000259" key="8">
    <source>
        <dbReference type="PROSITE" id="PS51007"/>
    </source>
</evidence>
<dbReference type="InterPro" id="IPR036909">
    <property type="entry name" value="Cyt_c-like_dom_sf"/>
</dbReference>
<evidence type="ECO:0000313" key="10">
    <source>
        <dbReference type="Proteomes" id="UP000029224"/>
    </source>
</evidence>
<evidence type="ECO:0000256" key="7">
    <source>
        <dbReference type="SAM" id="MobiDB-lite"/>
    </source>
</evidence>
<dbReference type="Proteomes" id="UP000029224">
    <property type="component" value="Unassembled WGS sequence"/>
</dbReference>
<feature type="domain" description="Cytochrome c" evidence="8">
    <location>
        <begin position="229"/>
        <end position="346"/>
    </location>
</feature>
<dbReference type="InterPro" id="IPR009056">
    <property type="entry name" value="Cyt_c-like_dom"/>
</dbReference>
<name>A0A090T4D5_9VIBR</name>
<keyword evidence="2 6" id="KW-0349">Heme</keyword>
<dbReference type="AlphaFoldDB" id="A0A090T4D5"/>
<keyword evidence="10" id="KW-1185">Reference proteome</keyword>
<protein>
    <submittedName>
        <fullName evidence="9">Cytochrome c551 peroxidase</fullName>
        <ecNumber evidence="9">1.11.1.5</ecNumber>
    </submittedName>
</protein>
<dbReference type="Pfam" id="PF03150">
    <property type="entry name" value="CCP_MauG"/>
    <property type="match status" value="1"/>
</dbReference>
<keyword evidence="3 6" id="KW-0479">Metal-binding</keyword>
<feature type="region of interest" description="Disordered" evidence="7">
    <location>
        <begin position="43"/>
        <end position="64"/>
    </location>
</feature>
<keyword evidence="4 9" id="KW-0560">Oxidoreductase</keyword>
<dbReference type="GO" id="GO:0020037">
    <property type="term" value="F:heme binding"/>
    <property type="evidence" value="ECO:0007669"/>
    <property type="project" value="InterPro"/>
</dbReference>
<reference evidence="9 10" key="1">
    <citation type="submission" date="2014-09" db="EMBL/GenBank/DDBJ databases">
        <title>Vibrio maritimus JCM 19240. (C210) whole genome shotgun sequence.</title>
        <authorList>
            <person name="Sawabe T."/>
            <person name="Meirelles P."/>
            <person name="Nakanishi M."/>
            <person name="Sayaka M."/>
            <person name="Hattori M."/>
            <person name="Ohkuma M."/>
        </authorList>
    </citation>
    <scope>NUCLEOTIDE SEQUENCE [LARGE SCALE GENOMIC DNA]</scope>
    <source>
        <strain evidence="9 10">JCM 19240</strain>
    </source>
</reference>
<dbReference type="PANTHER" id="PTHR30600">
    <property type="entry name" value="CYTOCHROME C PEROXIDASE-RELATED"/>
    <property type="match status" value="1"/>
</dbReference>
<evidence type="ECO:0000256" key="5">
    <source>
        <dbReference type="ARBA" id="ARBA00023004"/>
    </source>
</evidence>